<evidence type="ECO:0000313" key="10">
    <source>
        <dbReference type="Proteomes" id="UP001151234"/>
    </source>
</evidence>
<dbReference type="Pfam" id="PF01322">
    <property type="entry name" value="Cytochrom_C_2"/>
    <property type="match status" value="1"/>
</dbReference>
<comment type="caution">
    <text evidence="9">The sequence shown here is derived from an EMBL/GenBank/DDBJ whole genome shotgun (WGS) entry which is preliminary data.</text>
</comment>
<dbReference type="PROSITE" id="PS51009">
    <property type="entry name" value="CYTCII"/>
    <property type="match status" value="1"/>
</dbReference>
<keyword evidence="10" id="KW-1185">Reference proteome</keyword>
<keyword evidence="5 6" id="KW-0408">Iron</keyword>
<sequence>MYRAFSMAVLLTVGLAGGSLAADASLDRQTVMKNVGAATGVGAKLAKGEMEFDPATAQLVFNTLNAAANGYGYMFGEGTESGNDTEASPKIWEDRAGFDAAVAQFAADTNVKITDLASFQAAFGAATKNCGTCHETYRIKKQ</sequence>
<dbReference type="InterPro" id="IPR010980">
    <property type="entry name" value="Cyt_c/b562"/>
</dbReference>
<gene>
    <name evidence="9" type="ORF">OQ273_09765</name>
</gene>
<feature type="binding site" description="covalent" evidence="7">
    <location>
        <position position="130"/>
    </location>
    <ligand>
        <name>heme c</name>
        <dbReference type="ChEBI" id="CHEBI:61717"/>
    </ligand>
</feature>
<feature type="binding site" description="axial binding residue" evidence="6">
    <location>
        <position position="134"/>
    </location>
    <ligand>
        <name>heme c</name>
        <dbReference type="ChEBI" id="CHEBI:61717"/>
    </ligand>
    <ligandPart>
        <name>Fe</name>
        <dbReference type="ChEBI" id="CHEBI:18248"/>
    </ligandPart>
</feature>
<evidence type="ECO:0000256" key="7">
    <source>
        <dbReference type="PIRSR" id="PIRSR000027-2"/>
    </source>
</evidence>
<dbReference type="GO" id="GO:0020037">
    <property type="term" value="F:heme binding"/>
    <property type="evidence" value="ECO:0007669"/>
    <property type="project" value="InterPro"/>
</dbReference>
<keyword evidence="4" id="KW-0249">Electron transport</keyword>
<dbReference type="GO" id="GO:0042597">
    <property type="term" value="C:periplasmic space"/>
    <property type="evidence" value="ECO:0007669"/>
    <property type="project" value="InterPro"/>
</dbReference>
<name>A0A9X3UHS0_9HYPH</name>
<dbReference type="EMBL" id="JAPJZI010000001">
    <property type="protein sequence ID" value="MDA5398855.1"/>
    <property type="molecule type" value="Genomic_DNA"/>
</dbReference>
<dbReference type="GO" id="GO:0005506">
    <property type="term" value="F:iron ion binding"/>
    <property type="evidence" value="ECO:0007669"/>
    <property type="project" value="InterPro"/>
</dbReference>
<dbReference type="GO" id="GO:0022900">
    <property type="term" value="P:electron transport chain"/>
    <property type="evidence" value="ECO:0007669"/>
    <property type="project" value="InterPro"/>
</dbReference>
<keyword evidence="8" id="KW-0732">Signal</keyword>
<accession>A0A9X3UHS0</accession>
<evidence type="ECO:0000256" key="8">
    <source>
        <dbReference type="SAM" id="SignalP"/>
    </source>
</evidence>
<dbReference type="InterPro" id="IPR002321">
    <property type="entry name" value="Cyt_c_II"/>
</dbReference>
<evidence type="ECO:0000256" key="2">
    <source>
        <dbReference type="ARBA" id="ARBA00022617"/>
    </source>
</evidence>
<feature type="binding site" description="covalent" evidence="7">
    <location>
        <position position="133"/>
    </location>
    <ligand>
        <name>heme c</name>
        <dbReference type="ChEBI" id="CHEBI:61717"/>
    </ligand>
</feature>
<dbReference type="RefSeq" id="WP_267990258.1">
    <property type="nucleotide sequence ID" value="NZ_JAPJZI010000001.1"/>
</dbReference>
<evidence type="ECO:0000256" key="4">
    <source>
        <dbReference type="ARBA" id="ARBA00022982"/>
    </source>
</evidence>
<dbReference type="InterPro" id="IPR012127">
    <property type="entry name" value="Cyt_c_prime"/>
</dbReference>
<evidence type="ECO:0000313" key="9">
    <source>
        <dbReference type="EMBL" id="MDA5398855.1"/>
    </source>
</evidence>
<reference evidence="9" key="1">
    <citation type="submission" date="2022-11" db="EMBL/GenBank/DDBJ databases">
        <title>Draft genome sequence of Hoeflea poritis E7-10 and Hoeflea prorocentri PM5-8, separated from scleractinian coral Porites lutea and marine dinoflagellate.</title>
        <authorList>
            <person name="Zhang G."/>
            <person name="Wei Q."/>
            <person name="Cai L."/>
        </authorList>
    </citation>
    <scope>NUCLEOTIDE SEQUENCE</scope>
    <source>
        <strain evidence="9">PM5-8</strain>
    </source>
</reference>
<feature type="chain" id="PRO_5040854349" evidence="8">
    <location>
        <begin position="22"/>
        <end position="142"/>
    </location>
</feature>
<keyword evidence="3 6" id="KW-0479">Metal-binding</keyword>
<dbReference type="Gene3D" id="1.20.120.10">
    <property type="entry name" value="Cytochrome c/b562"/>
    <property type="match status" value="1"/>
</dbReference>
<evidence type="ECO:0000256" key="5">
    <source>
        <dbReference type="ARBA" id="ARBA00023004"/>
    </source>
</evidence>
<dbReference type="AlphaFoldDB" id="A0A9X3UHS0"/>
<organism evidence="9 10">
    <name type="scientific">Hoeflea prorocentri</name>
    <dbReference type="NCBI Taxonomy" id="1922333"/>
    <lineage>
        <taxon>Bacteria</taxon>
        <taxon>Pseudomonadati</taxon>
        <taxon>Pseudomonadota</taxon>
        <taxon>Alphaproteobacteria</taxon>
        <taxon>Hyphomicrobiales</taxon>
        <taxon>Rhizobiaceae</taxon>
        <taxon>Hoeflea</taxon>
    </lineage>
</organism>
<comment type="PTM">
    <text evidence="7">Binds 1 heme group per subunit.</text>
</comment>
<dbReference type="GO" id="GO:0009055">
    <property type="term" value="F:electron transfer activity"/>
    <property type="evidence" value="ECO:0007669"/>
    <property type="project" value="InterPro"/>
</dbReference>
<keyword evidence="1" id="KW-0813">Transport</keyword>
<evidence type="ECO:0000256" key="3">
    <source>
        <dbReference type="ARBA" id="ARBA00022723"/>
    </source>
</evidence>
<evidence type="ECO:0000256" key="6">
    <source>
        <dbReference type="PIRSR" id="PIRSR000027-1"/>
    </source>
</evidence>
<dbReference type="PIRSF" id="PIRSF000027">
    <property type="entry name" value="Cytc_c_prime"/>
    <property type="match status" value="1"/>
</dbReference>
<dbReference type="SUPFAM" id="SSF47175">
    <property type="entry name" value="Cytochromes"/>
    <property type="match status" value="1"/>
</dbReference>
<proteinExistence type="predicted"/>
<protein>
    <submittedName>
        <fullName evidence="9">Cytochrome c</fullName>
    </submittedName>
</protein>
<keyword evidence="2 7" id="KW-0349">Heme</keyword>
<feature type="signal peptide" evidence="8">
    <location>
        <begin position="1"/>
        <end position="21"/>
    </location>
</feature>
<evidence type="ECO:0000256" key="1">
    <source>
        <dbReference type="ARBA" id="ARBA00022448"/>
    </source>
</evidence>
<dbReference type="Proteomes" id="UP001151234">
    <property type="component" value="Unassembled WGS sequence"/>
</dbReference>